<evidence type="ECO:0000313" key="3">
    <source>
        <dbReference type="Proteomes" id="UP000231025"/>
    </source>
</evidence>
<sequence length="195" mass="23661">MKRSKINLIIDRDNYQKYEKFFYYFKLFFYCLMIVFFLTFFIFFFLINKKNQTTNQLNQRKKALLEVLKEKQGDEVKMYYIQQKYNDLVDFYKEDVFTLTYYQLLTQALKQSSEEATLKSFDISKNRDVSFIISFSDFPKMMSFFKFIESSIFLKNFEQISLKSFSVLGNEVDKKENYELSFVGKFIQVKTNINL</sequence>
<keyword evidence="1" id="KW-1133">Transmembrane helix</keyword>
<dbReference type="EMBL" id="PCRE01000016">
    <property type="protein sequence ID" value="PIP15145.1"/>
    <property type="molecule type" value="Genomic_DNA"/>
</dbReference>
<comment type="caution">
    <text evidence="2">The sequence shown here is derived from an EMBL/GenBank/DDBJ whole genome shotgun (WGS) entry which is preliminary data.</text>
</comment>
<name>A0A2G9Y7C4_9BACT</name>
<gene>
    <name evidence="2" type="ORF">COX47_01335</name>
</gene>
<reference evidence="2 3" key="1">
    <citation type="submission" date="2017-09" db="EMBL/GenBank/DDBJ databases">
        <title>Depth-based differentiation of microbial function through sediment-hosted aquifers and enrichment of novel symbionts in the deep terrestrial subsurface.</title>
        <authorList>
            <person name="Probst A.J."/>
            <person name="Ladd B."/>
            <person name="Jarett J.K."/>
            <person name="Geller-Mcgrath D.E."/>
            <person name="Sieber C.M."/>
            <person name="Emerson J.B."/>
            <person name="Anantharaman K."/>
            <person name="Thomas B.C."/>
            <person name="Malmstrom R."/>
            <person name="Stieglmeier M."/>
            <person name="Klingl A."/>
            <person name="Woyke T."/>
            <person name="Ryan C.M."/>
            <person name="Banfield J.F."/>
        </authorList>
    </citation>
    <scope>NUCLEOTIDE SEQUENCE [LARGE SCALE GENOMIC DNA]</scope>
    <source>
        <strain evidence="2">CG23_combo_of_CG06-09_8_20_14_all_35_49</strain>
    </source>
</reference>
<evidence type="ECO:0000256" key="1">
    <source>
        <dbReference type="SAM" id="Phobius"/>
    </source>
</evidence>
<dbReference type="AlphaFoldDB" id="A0A2G9Y7C4"/>
<feature type="transmembrane region" description="Helical" evidence="1">
    <location>
        <begin position="21"/>
        <end position="47"/>
    </location>
</feature>
<dbReference type="Proteomes" id="UP000231025">
    <property type="component" value="Unassembled WGS sequence"/>
</dbReference>
<keyword evidence="1" id="KW-0472">Membrane</keyword>
<evidence type="ECO:0000313" key="2">
    <source>
        <dbReference type="EMBL" id="PIP15145.1"/>
    </source>
</evidence>
<organism evidence="2 3">
    <name type="scientific">Candidatus Roizmanbacteria bacterium CG23_combo_of_CG06-09_8_20_14_all_35_49</name>
    <dbReference type="NCBI Taxonomy" id="1974863"/>
    <lineage>
        <taxon>Bacteria</taxon>
        <taxon>Candidatus Roizmaniibacteriota</taxon>
    </lineage>
</organism>
<keyword evidence="1" id="KW-0812">Transmembrane</keyword>
<proteinExistence type="predicted"/>
<protein>
    <submittedName>
        <fullName evidence="2">Uncharacterized protein</fullName>
    </submittedName>
</protein>
<accession>A0A2G9Y7C4</accession>